<dbReference type="SUPFAM" id="SSF49384">
    <property type="entry name" value="Carbohydrate-binding domain"/>
    <property type="match status" value="1"/>
</dbReference>
<dbReference type="EMBL" id="JACHMB010000001">
    <property type="protein sequence ID" value="MBB5775098.1"/>
    <property type="molecule type" value="Genomic_DNA"/>
</dbReference>
<keyword evidence="3" id="KW-0326">Glycosidase</keyword>
<dbReference type="InterPro" id="IPR012291">
    <property type="entry name" value="CBM2_carb-bd_dom_sf"/>
</dbReference>
<dbReference type="RefSeq" id="WP_185068835.1">
    <property type="nucleotide sequence ID" value="NZ_JACHMB010000001.1"/>
</dbReference>
<proteinExistence type="predicted"/>
<dbReference type="GO" id="GO:0030247">
    <property type="term" value="F:polysaccharide binding"/>
    <property type="evidence" value="ECO:0007669"/>
    <property type="project" value="UniProtKB-UniRule"/>
</dbReference>
<dbReference type="Gene3D" id="2.60.40.290">
    <property type="match status" value="1"/>
</dbReference>
<keyword evidence="3" id="KW-0378">Hydrolase</keyword>
<dbReference type="GO" id="GO:0005975">
    <property type="term" value="P:carbohydrate metabolic process"/>
    <property type="evidence" value="ECO:0007669"/>
    <property type="project" value="InterPro"/>
</dbReference>
<dbReference type="Proteomes" id="UP000579153">
    <property type="component" value="Unassembled WGS sequence"/>
</dbReference>
<evidence type="ECO:0000256" key="1">
    <source>
        <dbReference type="SAM" id="SignalP"/>
    </source>
</evidence>
<evidence type="ECO:0000259" key="2">
    <source>
        <dbReference type="PROSITE" id="PS51173"/>
    </source>
</evidence>
<feature type="signal peptide" evidence="1">
    <location>
        <begin position="1"/>
        <end position="27"/>
    </location>
</feature>
<evidence type="ECO:0000313" key="4">
    <source>
        <dbReference type="Proteomes" id="UP000579153"/>
    </source>
</evidence>
<dbReference type="InterPro" id="IPR008965">
    <property type="entry name" value="CBM2/CBM3_carb-bd_dom_sf"/>
</dbReference>
<dbReference type="PROSITE" id="PS51173">
    <property type="entry name" value="CBM2"/>
    <property type="match status" value="1"/>
</dbReference>
<protein>
    <submittedName>
        <fullName evidence="3">Endoglucanase</fullName>
        <ecNumber evidence="3">3.2.1.4</ecNumber>
    </submittedName>
</protein>
<sequence>MRFLRRSSGILIAGLLLAALPAGTAQADAPPGYACAVTYASTGWGTGFTADVTISNTGTRTFSPWILQFVFPGAQTFTTGWNATWSATPPSVQATGPSFHKSIDPGTSFGVGFNASGSNDQPTGFTLNGVPCTVS</sequence>
<dbReference type="SMART" id="SM00637">
    <property type="entry name" value="CBD_II"/>
    <property type="match status" value="1"/>
</dbReference>
<feature type="chain" id="PRO_5030577782" evidence="1">
    <location>
        <begin position="28"/>
        <end position="135"/>
    </location>
</feature>
<keyword evidence="1" id="KW-0732">Signal</keyword>
<dbReference type="Pfam" id="PF00553">
    <property type="entry name" value="CBM_2"/>
    <property type="match status" value="1"/>
</dbReference>
<organism evidence="3 4">
    <name type="scientific">Nonomuraea jabiensis</name>
    <dbReference type="NCBI Taxonomy" id="882448"/>
    <lineage>
        <taxon>Bacteria</taxon>
        <taxon>Bacillati</taxon>
        <taxon>Actinomycetota</taxon>
        <taxon>Actinomycetes</taxon>
        <taxon>Streptosporangiales</taxon>
        <taxon>Streptosporangiaceae</taxon>
        <taxon>Nonomuraea</taxon>
    </lineage>
</organism>
<keyword evidence="4" id="KW-1185">Reference proteome</keyword>
<dbReference type="AlphaFoldDB" id="A0A7W9G0R8"/>
<reference evidence="3 4" key="1">
    <citation type="submission" date="2020-08" db="EMBL/GenBank/DDBJ databases">
        <title>Sequencing the genomes of 1000 actinobacteria strains.</title>
        <authorList>
            <person name="Klenk H.-P."/>
        </authorList>
    </citation>
    <scope>NUCLEOTIDE SEQUENCE [LARGE SCALE GENOMIC DNA]</scope>
    <source>
        <strain evidence="3 4">DSM 45507</strain>
    </source>
</reference>
<dbReference type="GO" id="GO:0008810">
    <property type="term" value="F:cellulase activity"/>
    <property type="evidence" value="ECO:0007669"/>
    <property type="project" value="UniProtKB-EC"/>
</dbReference>
<comment type="caution">
    <text evidence="3">The sequence shown here is derived from an EMBL/GenBank/DDBJ whole genome shotgun (WGS) entry which is preliminary data.</text>
</comment>
<name>A0A7W9G0R8_9ACTN</name>
<feature type="domain" description="CBM2" evidence="2">
    <location>
        <begin position="28"/>
        <end position="135"/>
    </location>
</feature>
<gene>
    <name evidence="3" type="ORF">HD596_001854</name>
</gene>
<dbReference type="EC" id="3.2.1.4" evidence="3"/>
<dbReference type="InterPro" id="IPR001919">
    <property type="entry name" value="CBD2"/>
</dbReference>
<evidence type="ECO:0000313" key="3">
    <source>
        <dbReference type="EMBL" id="MBB5775098.1"/>
    </source>
</evidence>
<accession>A0A7W9G0R8</accession>